<name>A0ABQ9IWZ4_9CUCU</name>
<reference evidence="1" key="1">
    <citation type="journal article" date="2023" name="Insect Mol. Biol.">
        <title>Genome sequencing provides insights into the evolution of gene families encoding plant cell wall-degrading enzymes in longhorned beetles.</title>
        <authorList>
            <person name="Shin N.R."/>
            <person name="Okamura Y."/>
            <person name="Kirsch R."/>
            <person name="Pauchet Y."/>
        </authorList>
    </citation>
    <scope>NUCLEOTIDE SEQUENCE</scope>
    <source>
        <strain evidence="1">MMC_N1</strain>
    </source>
</reference>
<dbReference type="EMBL" id="JAPWTJ010002103">
    <property type="protein sequence ID" value="KAJ8967915.1"/>
    <property type="molecule type" value="Genomic_DNA"/>
</dbReference>
<comment type="caution">
    <text evidence="1">The sequence shown here is derived from an EMBL/GenBank/DDBJ whole genome shotgun (WGS) entry which is preliminary data.</text>
</comment>
<accession>A0ABQ9IWZ4</accession>
<evidence type="ECO:0000313" key="2">
    <source>
        <dbReference type="Proteomes" id="UP001162164"/>
    </source>
</evidence>
<sequence>MIIHPYNEICRAKKVRTINMLWPGSNYLEDLLGDVPLATVRPFEGCGCNMMVLHLTMPFRGVRFIFIVSPFHRKIAGRGIDLLLTPFIEKTKSVGFIFIISPFHRKIAGGGIDLLLTPLIEKTKTVGFIFIVSPFHKKNAGRGIDLLLTPLIEKTKSVGFIFIVSPFHRNIAGREALDLFSSSLSSIEKSPVEYKSDVRDSNHFREFRVSYVEKKG</sequence>
<organism evidence="1 2">
    <name type="scientific">Molorchus minor</name>
    <dbReference type="NCBI Taxonomy" id="1323400"/>
    <lineage>
        <taxon>Eukaryota</taxon>
        <taxon>Metazoa</taxon>
        <taxon>Ecdysozoa</taxon>
        <taxon>Arthropoda</taxon>
        <taxon>Hexapoda</taxon>
        <taxon>Insecta</taxon>
        <taxon>Pterygota</taxon>
        <taxon>Neoptera</taxon>
        <taxon>Endopterygota</taxon>
        <taxon>Coleoptera</taxon>
        <taxon>Polyphaga</taxon>
        <taxon>Cucujiformia</taxon>
        <taxon>Chrysomeloidea</taxon>
        <taxon>Cerambycidae</taxon>
        <taxon>Lamiinae</taxon>
        <taxon>Monochamini</taxon>
        <taxon>Molorchus</taxon>
    </lineage>
</organism>
<protein>
    <submittedName>
        <fullName evidence="1">Uncharacterized protein</fullName>
    </submittedName>
</protein>
<proteinExistence type="predicted"/>
<gene>
    <name evidence="1" type="ORF">NQ317_018836</name>
</gene>
<evidence type="ECO:0000313" key="1">
    <source>
        <dbReference type="EMBL" id="KAJ8967915.1"/>
    </source>
</evidence>
<keyword evidence="2" id="KW-1185">Reference proteome</keyword>
<dbReference type="Proteomes" id="UP001162164">
    <property type="component" value="Unassembled WGS sequence"/>
</dbReference>